<evidence type="ECO:0000313" key="2">
    <source>
        <dbReference type="Proteomes" id="UP001596540"/>
    </source>
</evidence>
<dbReference type="PANTHER" id="PTHR10151:SF120">
    <property type="entry name" value="BIS(5'-ADENOSYL)-TRIPHOSPHATASE"/>
    <property type="match status" value="1"/>
</dbReference>
<dbReference type="EMBL" id="JBHTBH010000006">
    <property type="protein sequence ID" value="MFC7328926.1"/>
    <property type="molecule type" value="Genomic_DNA"/>
</dbReference>
<comment type="caution">
    <text evidence="1">The sequence shown here is derived from an EMBL/GenBank/DDBJ whole genome shotgun (WGS) entry which is preliminary data.</text>
</comment>
<dbReference type="RefSeq" id="WP_379871578.1">
    <property type="nucleotide sequence ID" value="NZ_JBHTBH010000006.1"/>
</dbReference>
<dbReference type="SUPFAM" id="SSF53649">
    <property type="entry name" value="Alkaline phosphatase-like"/>
    <property type="match status" value="1"/>
</dbReference>
<sequence>MRRRSFLATTAVSAIGVGVLGPASHPHPAWGASSPLPRSPRVDHVVLIDWDGIDPQYLDRHLDTPRLANLRELLRSGSDAVAGCTYKAVSNPNRTSLATGAWPALHGNSAYVLDPATGRAVGQTRIVNAETIAQSLRRQDRTLLAAGWYIVQDKGAAYGDPEALYTQGDTWEDNLSAVTKVLRGEPVDSGGTQVTVPRIPDCIFVYAADIDSIGHREGPDSARIPERLAEMDAGIGVLVDAVRAAGIHDRTAFVFVSDHGMTGYTESLEPQVLGAITAAGHPVQRLYSGQSPAPGTEVVLTASPRAANVYLRGAAAEEAARARLEQVLRGLPELENVYNRTELDAMGASADEGDFAIEAVPPYAFIDPAAVDGLPRGGHASAREARAPLGFAGAGIGVGRPLESPQLVDVAPTVSHLLGVEPPADAQGRVLLEALEVDESVA</sequence>
<dbReference type="InterPro" id="IPR002591">
    <property type="entry name" value="Phosphodiest/P_Trfase"/>
</dbReference>
<dbReference type="Pfam" id="PF01663">
    <property type="entry name" value="Phosphodiest"/>
    <property type="match status" value="1"/>
</dbReference>
<proteinExistence type="predicted"/>
<dbReference type="Gene3D" id="3.40.720.10">
    <property type="entry name" value="Alkaline Phosphatase, subunit A"/>
    <property type="match status" value="1"/>
</dbReference>
<organism evidence="1 2">
    <name type="scientific">Marinactinospora rubrisoli</name>
    <dbReference type="NCBI Taxonomy" id="2715399"/>
    <lineage>
        <taxon>Bacteria</taxon>
        <taxon>Bacillati</taxon>
        <taxon>Actinomycetota</taxon>
        <taxon>Actinomycetes</taxon>
        <taxon>Streptosporangiales</taxon>
        <taxon>Nocardiopsidaceae</taxon>
        <taxon>Marinactinospora</taxon>
    </lineage>
</organism>
<name>A0ABW2KI57_9ACTN</name>
<accession>A0ABW2KI57</accession>
<dbReference type="Proteomes" id="UP001596540">
    <property type="component" value="Unassembled WGS sequence"/>
</dbReference>
<dbReference type="InterPro" id="IPR017850">
    <property type="entry name" value="Alkaline_phosphatase_core_sf"/>
</dbReference>
<protein>
    <submittedName>
        <fullName evidence="1">Alkaline phosphatase family protein</fullName>
    </submittedName>
</protein>
<evidence type="ECO:0000313" key="1">
    <source>
        <dbReference type="EMBL" id="MFC7328926.1"/>
    </source>
</evidence>
<dbReference type="PANTHER" id="PTHR10151">
    <property type="entry name" value="ECTONUCLEOTIDE PYROPHOSPHATASE/PHOSPHODIESTERASE"/>
    <property type="match status" value="1"/>
</dbReference>
<gene>
    <name evidence="1" type="ORF">ACFQRF_14355</name>
</gene>
<keyword evidence="2" id="KW-1185">Reference proteome</keyword>
<reference evidence="2" key="1">
    <citation type="journal article" date="2019" name="Int. J. Syst. Evol. Microbiol.">
        <title>The Global Catalogue of Microorganisms (GCM) 10K type strain sequencing project: providing services to taxonomists for standard genome sequencing and annotation.</title>
        <authorList>
            <consortium name="The Broad Institute Genomics Platform"/>
            <consortium name="The Broad Institute Genome Sequencing Center for Infectious Disease"/>
            <person name="Wu L."/>
            <person name="Ma J."/>
        </authorList>
    </citation>
    <scope>NUCLEOTIDE SEQUENCE [LARGE SCALE GENOMIC DNA]</scope>
    <source>
        <strain evidence="2">CGMCC 4.7382</strain>
    </source>
</reference>